<feature type="transmembrane region" description="Helical" evidence="8">
    <location>
        <begin position="326"/>
        <end position="349"/>
    </location>
</feature>
<feature type="transmembrane region" description="Helical" evidence="8">
    <location>
        <begin position="209"/>
        <end position="228"/>
    </location>
</feature>
<evidence type="ECO:0000256" key="2">
    <source>
        <dbReference type="ARBA" id="ARBA00022475"/>
    </source>
</evidence>
<feature type="transmembrane region" description="Helical" evidence="8">
    <location>
        <begin position="294"/>
        <end position="314"/>
    </location>
</feature>
<dbReference type="EC" id="2.4.2.47" evidence="9"/>
<dbReference type="GO" id="GO:0016757">
    <property type="term" value="F:glycosyltransferase activity"/>
    <property type="evidence" value="ECO:0007669"/>
    <property type="project" value="UniProtKB-KW"/>
</dbReference>
<feature type="transmembrane region" description="Helical" evidence="8">
    <location>
        <begin position="20"/>
        <end position="45"/>
    </location>
</feature>
<feature type="transmembrane region" description="Helical" evidence="8">
    <location>
        <begin position="105"/>
        <end position="126"/>
    </location>
</feature>
<accession>A0ABU2A005</accession>
<dbReference type="RefSeq" id="WP_290194265.1">
    <property type="nucleotide sequence ID" value="NZ_CP047654.1"/>
</dbReference>
<dbReference type="Pfam" id="PF09594">
    <property type="entry name" value="GT87"/>
    <property type="match status" value="1"/>
</dbReference>
<feature type="transmembrane region" description="Helical" evidence="8">
    <location>
        <begin position="369"/>
        <end position="391"/>
    </location>
</feature>
<keyword evidence="6 8" id="KW-0472">Membrane</keyword>
<organism evidence="9 10">
    <name type="scientific">Corynebacterium guangdongense</name>
    <dbReference type="NCBI Taxonomy" id="1783348"/>
    <lineage>
        <taxon>Bacteria</taxon>
        <taxon>Bacillati</taxon>
        <taxon>Actinomycetota</taxon>
        <taxon>Actinomycetes</taxon>
        <taxon>Mycobacteriales</taxon>
        <taxon>Corynebacteriaceae</taxon>
        <taxon>Corynebacterium</taxon>
    </lineage>
</organism>
<evidence type="ECO:0000256" key="3">
    <source>
        <dbReference type="ARBA" id="ARBA00022679"/>
    </source>
</evidence>
<reference evidence="9" key="1">
    <citation type="submission" date="2023-07" db="EMBL/GenBank/DDBJ databases">
        <title>Sequencing the genomes of 1000 actinobacteria strains.</title>
        <authorList>
            <person name="Klenk H.-P."/>
        </authorList>
    </citation>
    <scope>NUCLEOTIDE SEQUENCE</scope>
    <source>
        <strain evidence="9">DSM 107476</strain>
    </source>
</reference>
<evidence type="ECO:0000256" key="7">
    <source>
        <dbReference type="ARBA" id="ARBA00024033"/>
    </source>
</evidence>
<proteinExistence type="inferred from homology"/>
<sequence length="419" mass="45654">MSNVLSQLVATPPQHLRPDAARIATVALWPIAVMVVLHSVLVLAFNGSVTDDFTTVYSAIRRMLGGVPVYNENYATVDPHYLYNPGATLLLAPMGLSGDRELSRAVFIVLNAAAIIAALAVLVRLVGHRLTSWLFPGAVTVAFLTESVRNTLIFSNINGILLLALSGFLWLLLRGHRWWAGLVLGLAIVVKPMFAPLLLLPLMKFDWRTILGGVAVPVLANVIAWPLVPGAGDYLTRVVPYLGETRDYANSSLAGFAVYFDMPGWLEAVLWLTLGVFVAVGLAALFFYRDSAPLFWATTTTGLLLTGVFVMSSLGQQYYSMMLFPMILTVATRLSVFHVWPAWLAAFLFLWPGDWHSVHAPDAGRWASYFTATAGWSMLVVVIAVTAVVYLRRDRNILTSATVAAQEPVAANGNGETHV</sequence>
<dbReference type="EMBL" id="JAVDXZ010000001">
    <property type="protein sequence ID" value="MDR7329478.1"/>
    <property type="molecule type" value="Genomic_DNA"/>
</dbReference>
<evidence type="ECO:0000313" key="9">
    <source>
        <dbReference type="EMBL" id="MDR7329478.1"/>
    </source>
</evidence>
<keyword evidence="9" id="KW-0328">Glycosyltransferase</keyword>
<comment type="caution">
    <text evidence="9">The sequence shown here is derived from an EMBL/GenBank/DDBJ whole genome shotgun (WGS) entry which is preliminary data.</text>
</comment>
<feature type="transmembrane region" description="Helical" evidence="8">
    <location>
        <begin position="180"/>
        <end position="203"/>
    </location>
</feature>
<dbReference type="Proteomes" id="UP001180840">
    <property type="component" value="Unassembled WGS sequence"/>
</dbReference>
<keyword evidence="3 9" id="KW-0808">Transferase</keyword>
<feature type="transmembrane region" description="Helical" evidence="8">
    <location>
        <begin position="268"/>
        <end position="288"/>
    </location>
</feature>
<evidence type="ECO:0000256" key="4">
    <source>
        <dbReference type="ARBA" id="ARBA00022692"/>
    </source>
</evidence>
<name>A0ABU2A005_9CORY</name>
<comment type="subcellular location">
    <subcellularLocation>
        <location evidence="1">Cell membrane</location>
        <topology evidence="1">Multi-pass membrane protein</topology>
    </subcellularLocation>
</comment>
<protein>
    <submittedName>
        <fullName evidence="9">Arabinofuranan 3-O-arabinosyltransferase</fullName>
        <ecNumber evidence="9">2.4.2.47</ecNumber>
    </submittedName>
</protein>
<dbReference type="InterPro" id="IPR018584">
    <property type="entry name" value="GT87"/>
</dbReference>
<keyword evidence="10" id="KW-1185">Reference proteome</keyword>
<evidence type="ECO:0000313" key="10">
    <source>
        <dbReference type="Proteomes" id="UP001180840"/>
    </source>
</evidence>
<evidence type="ECO:0000256" key="6">
    <source>
        <dbReference type="ARBA" id="ARBA00023136"/>
    </source>
</evidence>
<feature type="transmembrane region" description="Helical" evidence="8">
    <location>
        <begin position="153"/>
        <end position="173"/>
    </location>
</feature>
<comment type="similarity">
    <text evidence="7">Belongs to the glycosyltransferase 87 family.</text>
</comment>
<evidence type="ECO:0000256" key="1">
    <source>
        <dbReference type="ARBA" id="ARBA00004651"/>
    </source>
</evidence>
<evidence type="ECO:0000256" key="8">
    <source>
        <dbReference type="SAM" id="Phobius"/>
    </source>
</evidence>
<evidence type="ECO:0000256" key="5">
    <source>
        <dbReference type="ARBA" id="ARBA00022989"/>
    </source>
</evidence>
<keyword evidence="5 8" id="KW-1133">Transmembrane helix</keyword>
<keyword evidence="2" id="KW-1003">Cell membrane</keyword>
<keyword evidence="4 8" id="KW-0812">Transmembrane</keyword>
<gene>
    <name evidence="9" type="ORF">J2S39_001154</name>
</gene>